<keyword evidence="2" id="KW-0418">Kinase</keyword>
<evidence type="ECO:0000256" key="2">
    <source>
        <dbReference type="ARBA" id="ARBA00022777"/>
    </source>
</evidence>
<feature type="non-terminal residue" evidence="4">
    <location>
        <position position="1"/>
    </location>
</feature>
<sequence>QELASRLQGVLAMIAGLCAEHEEEWGAIDAIAGDGDHGQGMVLGSKGAEEAGAKALERGAGARTILVHAGTAWAESAGGTSGALWGAALTAAGGALSDDSAADAAAVVAALTSAVGAVRRLGGAQPGDKTMIDAAVPFAETLERDFERSAALGESVASAAAAATEAAAQTAELTARLGRSRVLGERSLGTPDPGAVSFSQLMTALAERLEGK</sequence>
<evidence type="ECO:0000259" key="3">
    <source>
        <dbReference type="PROSITE" id="PS51480"/>
    </source>
</evidence>
<protein>
    <submittedName>
        <fullName evidence="4">DAK2 domain-containing protein</fullName>
    </submittedName>
</protein>
<reference evidence="4" key="1">
    <citation type="journal article" date="2021" name="PeerJ">
        <title>Extensive microbial diversity within the chicken gut microbiome revealed by metagenomics and culture.</title>
        <authorList>
            <person name="Gilroy R."/>
            <person name="Ravi A."/>
            <person name="Getino M."/>
            <person name="Pursley I."/>
            <person name="Horton D.L."/>
            <person name="Alikhan N.F."/>
            <person name="Baker D."/>
            <person name="Gharbi K."/>
            <person name="Hall N."/>
            <person name="Watson M."/>
            <person name="Adriaenssens E.M."/>
            <person name="Foster-Nyarko E."/>
            <person name="Jarju S."/>
            <person name="Secka A."/>
            <person name="Antonio M."/>
            <person name="Oren A."/>
            <person name="Chaudhuri R.R."/>
            <person name="La Ragione R."/>
            <person name="Hildebrand F."/>
            <person name="Pallen M.J."/>
        </authorList>
    </citation>
    <scope>NUCLEOTIDE SEQUENCE</scope>
    <source>
        <strain evidence="4">ChiHejej3B27-3195</strain>
    </source>
</reference>
<feature type="domain" description="DhaL" evidence="3">
    <location>
        <begin position="5"/>
        <end position="207"/>
    </location>
</feature>
<dbReference type="PANTHER" id="PTHR28629:SF4">
    <property type="entry name" value="TRIOKINASE_FMN CYCLASE"/>
    <property type="match status" value="1"/>
</dbReference>
<keyword evidence="1" id="KW-0808">Transferase</keyword>
<dbReference type="GO" id="GO:0019563">
    <property type="term" value="P:glycerol catabolic process"/>
    <property type="evidence" value="ECO:0007669"/>
    <property type="project" value="TreeGrafter"/>
</dbReference>
<dbReference type="PROSITE" id="PS51480">
    <property type="entry name" value="DHAL"/>
    <property type="match status" value="1"/>
</dbReference>
<dbReference type="PANTHER" id="PTHR28629">
    <property type="entry name" value="TRIOKINASE/FMN CYCLASE"/>
    <property type="match status" value="1"/>
</dbReference>
<accession>A0A9D1UU69</accession>
<dbReference type="FunFam" id="1.25.40.340:FF:000002">
    <property type="entry name" value="Dihydroxyacetone kinase, L subunit"/>
    <property type="match status" value="1"/>
</dbReference>
<dbReference type="GO" id="GO:0005829">
    <property type="term" value="C:cytosol"/>
    <property type="evidence" value="ECO:0007669"/>
    <property type="project" value="TreeGrafter"/>
</dbReference>
<evidence type="ECO:0000313" key="4">
    <source>
        <dbReference type="EMBL" id="HIX00449.1"/>
    </source>
</evidence>
<dbReference type="SMART" id="SM01120">
    <property type="entry name" value="Dak2"/>
    <property type="match status" value="1"/>
</dbReference>
<evidence type="ECO:0000313" key="5">
    <source>
        <dbReference type="Proteomes" id="UP000824151"/>
    </source>
</evidence>
<dbReference type="InterPro" id="IPR050861">
    <property type="entry name" value="Dihydroxyacetone_Kinase"/>
</dbReference>
<dbReference type="Gene3D" id="1.25.40.340">
    <property type="match status" value="1"/>
</dbReference>
<dbReference type="Pfam" id="PF02734">
    <property type="entry name" value="Dak2"/>
    <property type="match status" value="1"/>
</dbReference>
<dbReference type="Proteomes" id="UP000824151">
    <property type="component" value="Unassembled WGS sequence"/>
</dbReference>
<organism evidence="4 5">
    <name type="scientific">Candidatus Nesterenkonia stercoripullorum</name>
    <dbReference type="NCBI Taxonomy" id="2838701"/>
    <lineage>
        <taxon>Bacteria</taxon>
        <taxon>Bacillati</taxon>
        <taxon>Actinomycetota</taxon>
        <taxon>Actinomycetes</taxon>
        <taxon>Micrococcales</taxon>
        <taxon>Micrococcaceae</taxon>
        <taxon>Nesterenkonia</taxon>
    </lineage>
</organism>
<evidence type="ECO:0000256" key="1">
    <source>
        <dbReference type="ARBA" id="ARBA00022679"/>
    </source>
</evidence>
<dbReference type="InterPro" id="IPR004007">
    <property type="entry name" value="DhaL_dom"/>
</dbReference>
<name>A0A9D1UU69_9MICC</name>
<reference evidence="4" key="2">
    <citation type="submission" date="2021-04" db="EMBL/GenBank/DDBJ databases">
        <authorList>
            <person name="Gilroy R."/>
        </authorList>
    </citation>
    <scope>NUCLEOTIDE SEQUENCE</scope>
    <source>
        <strain evidence="4">ChiHejej3B27-3195</strain>
    </source>
</reference>
<dbReference type="SUPFAM" id="SSF101473">
    <property type="entry name" value="DhaL-like"/>
    <property type="match status" value="1"/>
</dbReference>
<comment type="caution">
    <text evidence="4">The sequence shown here is derived from an EMBL/GenBank/DDBJ whole genome shotgun (WGS) entry which is preliminary data.</text>
</comment>
<dbReference type="GO" id="GO:0004371">
    <property type="term" value="F:glycerone kinase activity"/>
    <property type="evidence" value="ECO:0007669"/>
    <property type="project" value="InterPro"/>
</dbReference>
<dbReference type="InterPro" id="IPR036117">
    <property type="entry name" value="DhaL_dom_sf"/>
</dbReference>
<gene>
    <name evidence="4" type="ORF">H9871_09940</name>
</gene>
<dbReference type="AlphaFoldDB" id="A0A9D1UU69"/>
<proteinExistence type="predicted"/>
<dbReference type="EMBL" id="DXGD01000366">
    <property type="protein sequence ID" value="HIX00449.1"/>
    <property type="molecule type" value="Genomic_DNA"/>
</dbReference>